<evidence type="ECO:0000259" key="1">
    <source>
        <dbReference type="PROSITE" id="PS50943"/>
    </source>
</evidence>
<dbReference type="Pfam" id="PF13560">
    <property type="entry name" value="HTH_31"/>
    <property type="match status" value="1"/>
</dbReference>
<organism evidence="2 3">
    <name type="scientific">Pseudotabrizicola sediminis</name>
    <dbReference type="NCBI Taxonomy" id="2486418"/>
    <lineage>
        <taxon>Bacteria</taxon>
        <taxon>Pseudomonadati</taxon>
        <taxon>Pseudomonadota</taxon>
        <taxon>Alphaproteobacteria</taxon>
        <taxon>Rhodobacterales</taxon>
        <taxon>Paracoccaceae</taxon>
        <taxon>Pseudotabrizicola</taxon>
    </lineage>
</organism>
<dbReference type="SMART" id="SM00530">
    <property type="entry name" value="HTH_XRE"/>
    <property type="match status" value="1"/>
</dbReference>
<accession>A0ABY2KKE6</accession>
<name>A0ABY2KKE6_9RHOB</name>
<dbReference type="EMBL" id="RPEM01000010">
    <property type="protein sequence ID" value="TGD42287.1"/>
    <property type="molecule type" value="Genomic_DNA"/>
</dbReference>
<dbReference type="SUPFAM" id="SSF47413">
    <property type="entry name" value="lambda repressor-like DNA-binding domains"/>
    <property type="match status" value="1"/>
</dbReference>
<sequence>MRAARIATTGAALKASRKAAGLTQRALAQLSGVSREAVQYWEAKNTVPLKWGAPRSFAKVLELPTLADLIPHNARAGGWGDTQKRDERARIDAWVEAQMVLWREREAQRKARCRVVCGAKTRKGGECRNKSEAGRRRCKFHGGKSTGARTPDGKERIAGAQRRRWAAWRANGLQ</sequence>
<dbReference type="RefSeq" id="WP_135432701.1">
    <property type="nucleotide sequence ID" value="NZ_RPEM01000010.1"/>
</dbReference>
<reference evidence="2 3" key="1">
    <citation type="submission" date="2018-11" db="EMBL/GenBank/DDBJ databases">
        <title>Tabrizicola sp. isolated from sediment of alpine lake.</title>
        <authorList>
            <person name="Liu Z."/>
        </authorList>
    </citation>
    <scope>NUCLEOTIDE SEQUENCE [LARGE SCALE GENOMIC DNA]</scope>
    <source>
        <strain evidence="2 3">DRYC-M-16</strain>
    </source>
</reference>
<dbReference type="Proteomes" id="UP000297741">
    <property type="component" value="Unassembled WGS sequence"/>
</dbReference>
<keyword evidence="3" id="KW-1185">Reference proteome</keyword>
<dbReference type="InterPro" id="IPR047675">
    <property type="entry name" value="Putative_zinc-bd"/>
</dbReference>
<dbReference type="InterPro" id="IPR010982">
    <property type="entry name" value="Lambda_DNA-bd_dom_sf"/>
</dbReference>
<dbReference type="PROSITE" id="PS50943">
    <property type="entry name" value="HTH_CROC1"/>
    <property type="match status" value="1"/>
</dbReference>
<gene>
    <name evidence="2" type="ORF">EEB11_14870</name>
</gene>
<dbReference type="InterPro" id="IPR001387">
    <property type="entry name" value="Cro/C1-type_HTH"/>
</dbReference>
<proteinExistence type="predicted"/>
<protein>
    <submittedName>
        <fullName evidence="2">XRE family transcriptional regulator</fullName>
    </submittedName>
</protein>
<feature type="domain" description="HTH cro/C1-type" evidence="1">
    <location>
        <begin position="13"/>
        <end position="48"/>
    </location>
</feature>
<dbReference type="CDD" id="cd00093">
    <property type="entry name" value="HTH_XRE"/>
    <property type="match status" value="1"/>
</dbReference>
<dbReference type="Gene3D" id="1.10.260.40">
    <property type="entry name" value="lambda repressor-like DNA-binding domains"/>
    <property type="match status" value="1"/>
</dbReference>
<dbReference type="NCBIfam" id="NF041373">
    <property type="entry name" value="HGG_STG"/>
    <property type="match status" value="1"/>
</dbReference>
<comment type="caution">
    <text evidence="2">The sequence shown here is derived from an EMBL/GenBank/DDBJ whole genome shotgun (WGS) entry which is preliminary data.</text>
</comment>
<evidence type="ECO:0000313" key="2">
    <source>
        <dbReference type="EMBL" id="TGD42287.1"/>
    </source>
</evidence>
<evidence type="ECO:0000313" key="3">
    <source>
        <dbReference type="Proteomes" id="UP000297741"/>
    </source>
</evidence>